<keyword evidence="2" id="KW-1185">Reference proteome</keyword>
<reference evidence="1 2" key="1">
    <citation type="submission" date="2015-10" db="EMBL/GenBank/DDBJ databases">
        <title>Genomic differences between typical nodule nitrogen-fixing rhizobial strains and those coming from bean seeds.</title>
        <authorList>
            <person name="Peralta H."/>
            <person name="Aguilar-Vera A."/>
            <person name="Diaz R."/>
            <person name="Mora Y."/>
            <person name="Martinez-Batallar G."/>
            <person name="Salazar E."/>
            <person name="Vargas-Lagunas C."/>
            <person name="Encarnacion S."/>
            <person name="Girard L."/>
            <person name="Mora J."/>
        </authorList>
    </citation>
    <scope>NUCLEOTIDE SEQUENCE [LARGE SCALE GENOMIC DNA]</scope>
    <source>
        <strain evidence="1 2">CFNEI 73</strain>
        <plasmid evidence="1 2">C</plasmid>
    </source>
</reference>
<dbReference type="AlphaFoldDB" id="A0A1L3LVL7"/>
<proteinExistence type="predicted"/>
<dbReference type="Proteomes" id="UP000182306">
    <property type="component" value="Plasmid C"/>
</dbReference>
<evidence type="ECO:0000313" key="2">
    <source>
        <dbReference type="Proteomes" id="UP000182306"/>
    </source>
</evidence>
<organism evidence="1 2">
    <name type="scientific">Sinorhizobium americanum</name>
    <dbReference type="NCBI Taxonomy" id="194963"/>
    <lineage>
        <taxon>Bacteria</taxon>
        <taxon>Pseudomonadati</taxon>
        <taxon>Pseudomonadota</taxon>
        <taxon>Alphaproteobacteria</taxon>
        <taxon>Hyphomicrobiales</taxon>
        <taxon>Rhizobiaceae</taxon>
        <taxon>Sinorhizobium/Ensifer group</taxon>
        <taxon>Sinorhizobium</taxon>
    </lineage>
</organism>
<dbReference type="EMBL" id="CP013110">
    <property type="protein sequence ID" value="APG94118.1"/>
    <property type="molecule type" value="Genomic_DNA"/>
</dbReference>
<protein>
    <submittedName>
        <fullName evidence="1">Uncharacterized protein</fullName>
    </submittedName>
</protein>
<sequence length="44" mass="5261">MRESFFRQGEWYQPSWGLTIKTKVAVDSDFPRWSRNGVRLNGTR</sequence>
<gene>
    <name evidence="1" type="ORF">SAMCFNEI73_pC0397</name>
</gene>
<keyword evidence="1" id="KW-0614">Plasmid</keyword>
<name>A0A1L3LVL7_9HYPH</name>
<geneLocation type="plasmid" evidence="1 2">
    <name>C</name>
</geneLocation>
<dbReference type="KEGG" id="same:SAMCFNEI73_pC0397"/>
<evidence type="ECO:0000313" key="1">
    <source>
        <dbReference type="EMBL" id="APG94118.1"/>
    </source>
</evidence>
<accession>A0A1L3LVL7</accession>